<dbReference type="WBParaSite" id="TTAC_0000299201-mRNA-1">
    <property type="protein sequence ID" value="TTAC_0000299201-mRNA-1"/>
    <property type="gene ID" value="TTAC_0000299201"/>
</dbReference>
<evidence type="ECO:0000313" key="3">
    <source>
        <dbReference type="Proteomes" id="UP000274429"/>
    </source>
</evidence>
<evidence type="ECO:0000256" key="1">
    <source>
        <dbReference type="SAM" id="MobiDB-lite"/>
    </source>
</evidence>
<protein>
    <submittedName>
        <fullName evidence="4">DUF3108 domain-containing protein</fullName>
    </submittedName>
</protein>
<dbReference type="AlphaFoldDB" id="A0A0R3WQF2"/>
<name>A0A0R3WQF2_HYDTA</name>
<reference evidence="2 3" key="2">
    <citation type="submission" date="2018-11" db="EMBL/GenBank/DDBJ databases">
        <authorList>
            <consortium name="Pathogen Informatics"/>
        </authorList>
    </citation>
    <scope>NUCLEOTIDE SEQUENCE [LARGE SCALE GENOMIC DNA]</scope>
</reference>
<evidence type="ECO:0000313" key="4">
    <source>
        <dbReference type="WBParaSite" id="TTAC_0000299201-mRNA-1"/>
    </source>
</evidence>
<gene>
    <name evidence="2" type="ORF">TTAC_LOCUS2977</name>
</gene>
<reference evidence="4" key="1">
    <citation type="submission" date="2017-02" db="UniProtKB">
        <authorList>
            <consortium name="WormBaseParasite"/>
        </authorList>
    </citation>
    <scope>IDENTIFICATION</scope>
</reference>
<evidence type="ECO:0000313" key="2">
    <source>
        <dbReference type="EMBL" id="VDM21664.1"/>
    </source>
</evidence>
<accession>A0A0R3WQF2</accession>
<dbReference type="Proteomes" id="UP000274429">
    <property type="component" value="Unassembled WGS sequence"/>
</dbReference>
<proteinExistence type="predicted"/>
<feature type="compositionally biased region" description="Low complexity" evidence="1">
    <location>
        <begin position="62"/>
        <end position="81"/>
    </location>
</feature>
<dbReference type="EMBL" id="UYWX01001761">
    <property type="protein sequence ID" value="VDM21664.1"/>
    <property type="molecule type" value="Genomic_DNA"/>
</dbReference>
<keyword evidence="3" id="KW-1185">Reference proteome</keyword>
<feature type="region of interest" description="Disordered" evidence="1">
    <location>
        <begin position="55"/>
        <end position="81"/>
    </location>
</feature>
<dbReference type="OrthoDB" id="6266840at2759"/>
<sequence>MQLLERSKRINTPQVESACARGPFKAASPRLHWLPILGWCGRGLDTVLEAEEFTATNARTPSAGEYSHSSPPSSEEVSISPPLDVTDLTAHCLRLEFTNEPVAALHIDDTAITPARLVLVGKLKDSKETGDSQTATRVWLVGQRPGRFRVRLASVVDSPLVRAALPTSLARLRKQQNQIKRSGSAAAWDRQQFQTLWVTVTNNDWIWPVGITAQLVTDLTVTVTQQDRLEGKFPSGGTPLYHQSDRGKVSDSGFTFYTAHVRFSGSRVGRSKSVPMVPNSGGATPLDAFAFQQGGHIPLSKRVKRQLVKKTLPRQGLLVVTVQFSDGSVLPWHRIMEVRGLAFSNGLNHSLFRCDILAVE</sequence>
<organism evidence="4">
    <name type="scientific">Hydatigena taeniaeformis</name>
    <name type="common">Feline tapeworm</name>
    <name type="synonym">Taenia taeniaeformis</name>
    <dbReference type="NCBI Taxonomy" id="6205"/>
    <lineage>
        <taxon>Eukaryota</taxon>
        <taxon>Metazoa</taxon>
        <taxon>Spiralia</taxon>
        <taxon>Lophotrochozoa</taxon>
        <taxon>Platyhelminthes</taxon>
        <taxon>Cestoda</taxon>
        <taxon>Eucestoda</taxon>
        <taxon>Cyclophyllidea</taxon>
        <taxon>Taeniidae</taxon>
        <taxon>Hydatigera</taxon>
    </lineage>
</organism>